<accession>A0A7C5U3G2</accession>
<protein>
    <submittedName>
        <fullName evidence="1">Uncharacterized protein</fullName>
    </submittedName>
</protein>
<evidence type="ECO:0000313" key="1">
    <source>
        <dbReference type="EMBL" id="HHR34339.1"/>
    </source>
</evidence>
<comment type="caution">
    <text evidence="1">The sequence shown here is derived from an EMBL/GenBank/DDBJ whole genome shotgun (WGS) entry which is preliminary data.</text>
</comment>
<gene>
    <name evidence="1" type="ORF">ENM46_05280</name>
</gene>
<reference evidence="1" key="1">
    <citation type="journal article" date="2020" name="mSystems">
        <title>Genome- and Community-Level Interaction Insights into Carbon Utilization and Element Cycling Functions of Hydrothermarchaeota in Hydrothermal Sediment.</title>
        <authorList>
            <person name="Zhou Z."/>
            <person name="Liu Y."/>
            <person name="Xu W."/>
            <person name="Pan J."/>
            <person name="Luo Z.H."/>
            <person name="Li M."/>
        </authorList>
    </citation>
    <scope>NUCLEOTIDE SEQUENCE [LARGE SCALE GENOMIC DNA]</scope>
    <source>
        <strain evidence="1">SpSt-1088</strain>
    </source>
</reference>
<dbReference type="EMBL" id="DRXW01000315">
    <property type="protein sequence ID" value="HHR34339.1"/>
    <property type="molecule type" value="Genomic_DNA"/>
</dbReference>
<name>A0A7C5U3G2_9BACT</name>
<dbReference type="AlphaFoldDB" id="A0A7C5U3G2"/>
<proteinExistence type="predicted"/>
<sequence length="64" mass="7718">MKWIWDIVRLFMYLVERPGEGEKKKQEVMELMDELYEDLNLQIPVELYHSIVSIAIDYLALVLF</sequence>
<organism evidence="1">
    <name type="scientific">Fervidobacterium nodosum</name>
    <dbReference type="NCBI Taxonomy" id="2424"/>
    <lineage>
        <taxon>Bacteria</taxon>
        <taxon>Thermotogati</taxon>
        <taxon>Thermotogota</taxon>
        <taxon>Thermotogae</taxon>
        <taxon>Thermotogales</taxon>
        <taxon>Fervidobacteriaceae</taxon>
        <taxon>Fervidobacterium</taxon>
    </lineage>
</organism>